<dbReference type="SUPFAM" id="SSF51735">
    <property type="entry name" value="NAD(P)-binding Rossmann-fold domains"/>
    <property type="match status" value="1"/>
</dbReference>
<dbReference type="InterPro" id="IPR036291">
    <property type="entry name" value="NAD(P)-bd_dom_sf"/>
</dbReference>
<evidence type="ECO:0000256" key="9">
    <source>
        <dbReference type="ARBA" id="ARBA00022989"/>
    </source>
</evidence>
<dbReference type="GO" id="GO:0042732">
    <property type="term" value="P:D-xylose metabolic process"/>
    <property type="evidence" value="ECO:0007669"/>
    <property type="project" value="InterPro"/>
</dbReference>
<dbReference type="InterPro" id="IPR016040">
    <property type="entry name" value="NAD(P)-bd_dom"/>
</dbReference>
<comment type="caution">
    <text evidence="15">The sequence shown here is derived from an EMBL/GenBank/DDBJ whole genome shotgun (WGS) entry which is preliminary data.</text>
</comment>
<evidence type="ECO:0000256" key="5">
    <source>
        <dbReference type="ARBA" id="ARBA00012290"/>
    </source>
</evidence>
<dbReference type="PANTHER" id="PTHR43078">
    <property type="entry name" value="UDP-GLUCURONIC ACID DECARBOXYLASE-RELATED"/>
    <property type="match status" value="1"/>
</dbReference>
<sequence length="336" mass="36871">MADSTGTRYLVTGGAGFIGSYLANALLTRGDTVVVLDNLQTGRLANLEEASASPRFHFVHGSVLDELVVDELVHQCDVVVHMAAAVGVRLVVEQPLKSLTTNIRGSQVVVEAAHRYRRKILMTSTSEIYGKNSLGPLRETADRILGDPSIVRWGYSTAKAVDEILANCYHRERGLPTIVVRLFNTVGARQSPAYGMVIPRLVQQALRDEPLTVYGDGRQTRCFAHVLDVVDALLRLLDDDAAVGQTFNIGSSEEISIGRLAEAIIARCESRSRIELIPYEEAYGAGFEDMQRRVPDTTKLRALTGWQPRYTLADVLNDAITEARREAAPRADLVSP</sequence>
<dbReference type="GO" id="GO:0070403">
    <property type="term" value="F:NAD+ binding"/>
    <property type="evidence" value="ECO:0007669"/>
    <property type="project" value="InterPro"/>
</dbReference>
<dbReference type="EC" id="4.1.1.35" evidence="5"/>
<evidence type="ECO:0000256" key="13">
    <source>
        <dbReference type="ARBA" id="ARBA00023239"/>
    </source>
</evidence>
<dbReference type="PANTHER" id="PTHR43078:SF6">
    <property type="entry name" value="UDP-GLUCURONIC ACID DECARBOXYLASE 1"/>
    <property type="match status" value="1"/>
</dbReference>
<keyword evidence="8" id="KW-0735">Signal-anchor</keyword>
<dbReference type="GO" id="GO:0048040">
    <property type="term" value="F:UDP-glucuronate decarboxylase activity"/>
    <property type="evidence" value="ECO:0007669"/>
    <property type="project" value="UniProtKB-EC"/>
</dbReference>
<keyword evidence="7" id="KW-0210">Decarboxylase</keyword>
<comment type="cofactor">
    <cofactor evidence="1">
        <name>NAD(+)</name>
        <dbReference type="ChEBI" id="CHEBI:57540"/>
    </cofactor>
</comment>
<keyword evidence="11" id="KW-0333">Golgi apparatus</keyword>
<evidence type="ECO:0000256" key="8">
    <source>
        <dbReference type="ARBA" id="ARBA00022968"/>
    </source>
</evidence>
<organism evidence="15 16">
    <name type="scientific">Actinoallomurus iriomotensis</name>
    <dbReference type="NCBI Taxonomy" id="478107"/>
    <lineage>
        <taxon>Bacteria</taxon>
        <taxon>Bacillati</taxon>
        <taxon>Actinomycetota</taxon>
        <taxon>Actinomycetes</taxon>
        <taxon>Streptosporangiales</taxon>
        <taxon>Thermomonosporaceae</taxon>
        <taxon>Actinoallomurus</taxon>
    </lineage>
</organism>
<evidence type="ECO:0000256" key="3">
    <source>
        <dbReference type="ARBA" id="ARBA00005100"/>
    </source>
</evidence>
<evidence type="ECO:0000256" key="11">
    <source>
        <dbReference type="ARBA" id="ARBA00023034"/>
    </source>
</evidence>
<comment type="subcellular location">
    <subcellularLocation>
        <location evidence="2">Golgi apparatus</location>
        <location evidence="2">Golgi stack membrane</location>
        <topology evidence="2">Single-pass type II membrane protein</topology>
    </subcellularLocation>
</comment>
<comment type="similarity">
    <text evidence="4">Belongs to the NAD(P)-dependent epimerase/dehydratase family. UDP-glucuronic acid decarboxylase subfamily.</text>
</comment>
<evidence type="ECO:0000313" key="16">
    <source>
        <dbReference type="Proteomes" id="UP001165135"/>
    </source>
</evidence>
<comment type="pathway">
    <text evidence="3">Nucleotide-sugar biosynthesis; UDP-alpha-D-xylose biosynthesis; UDP-alpha-D-xylose from UDP-alpha-D-glucuronate: step 1/1.</text>
</comment>
<dbReference type="AlphaFoldDB" id="A0A9W6VV00"/>
<dbReference type="Proteomes" id="UP001165135">
    <property type="component" value="Unassembled WGS sequence"/>
</dbReference>
<evidence type="ECO:0000256" key="6">
    <source>
        <dbReference type="ARBA" id="ARBA00022692"/>
    </source>
</evidence>
<name>A0A9W6VV00_9ACTN</name>
<protein>
    <recommendedName>
        <fullName evidence="5">UDP-glucuronate decarboxylase</fullName>
        <ecNumber evidence="5">4.1.1.35</ecNumber>
    </recommendedName>
</protein>
<dbReference type="InterPro" id="IPR044516">
    <property type="entry name" value="UXS-like"/>
</dbReference>
<reference evidence="15" key="1">
    <citation type="submission" date="2023-03" db="EMBL/GenBank/DDBJ databases">
        <title>Actinoallomurus iriomotensis NBRC 103681.</title>
        <authorList>
            <person name="Ichikawa N."/>
            <person name="Sato H."/>
            <person name="Tonouchi N."/>
        </authorList>
    </citation>
    <scope>NUCLEOTIDE SEQUENCE</scope>
    <source>
        <strain evidence="15">NBRC 103681</strain>
    </source>
</reference>
<dbReference type="GO" id="GO:0005737">
    <property type="term" value="C:cytoplasm"/>
    <property type="evidence" value="ECO:0007669"/>
    <property type="project" value="TreeGrafter"/>
</dbReference>
<evidence type="ECO:0000259" key="14">
    <source>
        <dbReference type="Pfam" id="PF16363"/>
    </source>
</evidence>
<accession>A0A9W6VV00</accession>
<dbReference type="Pfam" id="PF16363">
    <property type="entry name" value="GDP_Man_Dehyd"/>
    <property type="match status" value="1"/>
</dbReference>
<evidence type="ECO:0000256" key="1">
    <source>
        <dbReference type="ARBA" id="ARBA00001911"/>
    </source>
</evidence>
<evidence type="ECO:0000256" key="4">
    <source>
        <dbReference type="ARBA" id="ARBA00007505"/>
    </source>
</evidence>
<evidence type="ECO:0000256" key="2">
    <source>
        <dbReference type="ARBA" id="ARBA00004447"/>
    </source>
</evidence>
<dbReference type="EMBL" id="BSTJ01000015">
    <property type="protein sequence ID" value="GLY80694.1"/>
    <property type="molecule type" value="Genomic_DNA"/>
</dbReference>
<evidence type="ECO:0000256" key="10">
    <source>
        <dbReference type="ARBA" id="ARBA00023027"/>
    </source>
</evidence>
<keyword evidence="10" id="KW-0520">NAD</keyword>
<keyword evidence="6" id="KW-0812">Transmembrane</keyword>
<feature type="domain" description="NAD(P)-binding" evidence="14">
    <location>
        <begin position="10"/>
        <end position="317"/>
    </location>
</feature>
<keyword evidence="9" id="KW-1133">Transmembrane helix</keyword>
<proteinExistence type="inferred from homology"/>
<dbReference type="Gene3D" id="3.40.50.720">
    <property type="entry name" value="NAD(P)-binding Rossmann-like Domain"/>
    <property type="match status" value="1"/>
</dbReference>
<keyword evidence="13" id="KW-0456">Lyase</keyword>
<dbReference type="RefSeq" id="WP_285573117.1">
    <property type="nucleotide sequence ID" value="NZ_BSTJ01000015.1"/>
</dbReference>
<evidence type="ECO:0000256" key="7">
    <source>
        <dbReference type="ARBA" id="ARBA00022793"/>
    </source>
</evidence>
<gene>
    <name evidence="15" type="primary">galE</name>
    <name evidence="15" type="ORF">Airi01_089610</name>
</gene>
<evidence type="ECO:0000313" key="15">
    <source>
        <dbReference type="EMBL" id="GLY80694.1"/>
    </source>
</evidence>
<keyword evidence="12" id="KW-0472">Membrane</keyword>
<evidence type="ECO:0000256" key="12">
    <source>
        <dbReference type="ARBA" id="ARBA00023136"/>
    </source>
</evidence>